<feature type="transmembrane region" description="Helical" evidence="6">
    <location>
        <begin position="72"/>
        <end position="91"/>
    </location>
</feature>
<dbReference type="AlphaFoldDB" id="A0A0R3WZU1"/>
<dbReference type="Pfam" id="PF03073">
    <property type="entry name" value="TspO_MBR"/>
    <property type="match status" value="1"/>
</dbReference>
<dbReference type="PANTHER" id="PTHR10057">
    <property type="entry name" value="PERIPHERAL-TYPE BENZODIAZEPINE RECEPTOR"/>
    <property type="match status" value="1"/>
</dbReference>
<reference evidence="7 8" key="2">
    <citation type="submission" date="2018-11" db="EMBL/GenBank/DDBJ databases">
        <authorList>
            <consortium name="Pathogen Informatics"/>
        </authorList>
    </citation>
    <scope>NUCLEOTIDE SEQUENCE [LARGE SCALE GENOMIC DNA]</scope>
</reference>
<evidence type="ECO:0000313" key="8">
    <source>
        <dbReference type="Proteomes" id="UP000274429"/>
    </source>
</evidence>
<dbReference type="EMBL" id="UYWX01020299">
    <property type="protein sequence ID" value="VDM30509.1"/>
    <property type="molecule type" value="Genomic_DNA"/>
</dbReference>
<dbReference type="Proteomes" id="UP000274429">
    <property type="component" value="Unassembled WGS sequence"/>
</dbReference>
<comment type="similarity">
    <text evidence="2">Belongs to the TspO/BZRP family.</text>
</comment>
<keyword evidence="8" id="KW-1185">Reference proteome</keyword>
<dbReference type="GO" id="GO:0033013">
    <property type="term" value="P:tetrapyrrole metabolic process"/>
    <property type="evidence" value="ECO:0007669"/>
    <property type="project" value="UniProtKB-ARBA"/>
</dbReference>
<keyword evidence="3 6" id="KW-0812">Transmembrane</keyword>
<name>A0A0R3WZU1_HYDTA</name>
<dbReference type="Gene3D" id="1.20.1260.100">
    <property type="entry name" value="TspO/MBR protein"/>
    <property type="match status" value="1"/>
</dbReference>
<evidence type="ECO:0000256" key="4">
    <source>
        <dbReference type="ARBA" id="ARBA00022989"/>
    </source>
</evidence>
<evidence type="ECO:0000313" key="9">
    <source>
        <dbReference type="WBParaSite" id="TTAC_0000633501-mRNA-1"/>
    </source>
</evidence>
<dbReference type="InterPro" id="IPR004307">
    <property type="entry name" value="TspO_MBR"/>
</dbReference>
<keyword evidence="5 6" id="KW-0472">Membrane</keyword>
<dbReference type="InterPro" id="IPR038330">
    <property type="entry name" value="TspO/MBR-related_sf"/>
</dbReference>
<feature type="transmembrane region" description="Helical" evidence="6">
    <location>
        <begin position="129"/>
        <end position="148"/>
    </location>
</feature>
<evidence type="ECO:0000256" key="3">
    <source>
        <dbReference type="ARBA" id="ARBA00022692"/>
    </source>
</evidence>
<protein>
    <submittedName>
        <fullName evidence="9">Translocator protein</fullName>
    </submittedName>
</protein>
<dbReference type="WBParaSite" id="TTAC_0000633501-mRNA-1">
    <property type="protein sequence ID" value="TTAC_0000633501-mRNA-1"/>
    <property type="gene ID" value="TTAC_0000633501"/>
</dbReference>
<dbReference type="OrthoDB" id="8841220at2759"/>
<keyword evidence="4 6" id="KW-1133">Transmembrane helix</keyword>
<dbReference type="STRING" id="6205.A0A0R3WZU1"/>
<evidence type="ECO:0000256" key="6">
    <source>
        <dbReference type="SAM" id="Phobius"/>
    </source>
</evidence>
<dbReference type="PIRSF" id="PIRSF005859">
    <property type="entry name" value="PBR"/>
    <property type="match status" value="1"/>
</dbReference>
<dbReference type="FunFam" id="1.20.1260.100:FF:000001">
    <property type="entry name" value="translocator protein 2"/>
    <property type="match status" value="1"/>
</dbReference>
<comment type="subcellular location">
    <subcellularLocation>
        <location evidence="1">Membrane</location>
        <topology evidence="1">Multi-pass membrane protein</topology>
    </subcellularLocation>
</comment>
<dbReference type="CDD" id="cd15904">
    <property type="entry name" value="TSPO_MBR"/>
    <property type="match status" value="1"/>
</dbReference>
<gene>
    <name evidence="7" type="ORF">TTAC_LOCUS6320</name>
</gene>
<evidence type="ECO:0000313" key="7">
    <source>
        <dbReference type="EMBL" id="VDM30509.1"/>
    </source>
</evidence>
<feature type="transmembrane region" description="Helical" evidence="6">
    <location>
        <begin position="103"/>
        <end position="122"/>
    </location>
</feature>
<proteinExistence type="inferred from homology"/>
<evidence type="ECO:0000256" key="5">
    <source>
        <dbReference type="ARBA" id="ARBA00023136"/>
    </source>
</evidence>
<evidence type="ECO:0000256" key="1">
    <source>
        <dbReference type="ARBA" id="ARBA00004141"/>
    </source>
</evidence>
<sequence>MDLLQLVVCVGFPYIGSIVGSSVIAKNLEWYKTLTKPEFTPPAWVFGPIWGIIYGSIGLASFFFLHEAKSDANLVLPLATYFVHLLLNWSWPYVFFGLHKLKSSVGIIIATTICAALSAILFHDISAAAAYMMMPCVFFTVFASYLNIGTTVLNQRRFIHN</sequence>
<accession>A0A0R3WZU1</accession>
<reference evidence="9" key="1">
    <citation type="submission" date="2017-02" db="UniProtKB">
        <authorList>
            <consortium name="WormBaseParasite"/>
        </authorList>
    </citation>
    <scope>IDENTIFICATION</scope>
</reference>
<evidence type="ECO:0000256" key="2">
    <source>
        <dbReference type="ARBA" id="ARBA00007524"/>
    </source>
</evidence>
<dbReference type="PANTHER" id="PTHR10057:SF0">
    <property type="entry name" value="TRANSLOCATOR PROTEIN"/>
    <property type="match status" value="1"/>
</dbReference>
<organism evidence="9">
    <name type="scientific">Hydatigena taeniaeformis</name>
    <name type="common">Feline tapeworm</name>
    <name type="synonym">Taenia taeniaeformis</name>
    <dbReference type="NCBI Taxonomy" id="6205"/>
    <lineage>
        <taxon>Eukaryota</taxon>
        <taxon>Metazoa</taxon>
        <taxon>Spiralia</taxon>
        <taxon>Lophotrochozoa</taxon>
        <taxon>Platyhelminthes</taxon>
        <taxon>Cestoda</taxon>
        <taxon>Eucestoda</taxon>
        <taxon>Cyclophyllidea</taxon>
        <taxon>Taeniidae</taxon>
        <taxon>Hydatigera</taxon>
    </lineage>
</organism>
<dbReference type="GO" id="GO:0016020">
    <property type="term" value="C:membrane"/>
    <property type="evidence" value="ECO:0007669"/>
    <property type="project" value="UniProtKB-SubCell"/>
</dbReference>
<feature type="transmembrane region" description="Helical" evidence="6">
    <location>
        <begin position="44"/>
        <end position="65"/>
    </location>
</feature>